<dbReference type="EC" id="3.2.1.21" evidence="4 10"/>
<reference evidence="12 13" key="1">
    <citation type="submission" date="2015-01" db="EMBL/GenBank/DDBJ databases">
        <title>The Genome Sequence of Exophiala spinifera CBS89968.</title>
        <authorList>
            <consortium name="The Broad Institute Genomics Platform"/>
            <person name="Cuomo C."/>
            <person name="de Hoog S."/>
            <person name="Gorbushina A."/>
            <person name="Stielow B."/>
            <person name="Teixiera M."/>
            <person name="Abouelleil A."/>
            <person name="Chapman S.B."/>
            <person name="Priest M."/>
            <person name="Young S.K."/>
            <person name="Wortman J."/>
            <person name="Nusbaum C."/>
            <person name="Birren B."/>
        </authorList>
    </citation>
    <scope>NUCLEOTIDE SEQUENCE [LARGE SCALE GENOMIC DNA]</scope>
    <source>
        <strain evidence="12 13">CBS 89968</strain>
    </source>
</reference>
<dbReference type="SUPFAM" id="SSF56988">
    <property type="entry name" value="Anthrax protective antigen"/>
    <property type="match status" value="1"/>
</dbReference>
<proteinExistence type="inferred from homology"/>
<keyword evidence="7 10" id="KW-0119">Carbohydrate metabolism</keyword>
<dbReference type="InterPro" id="IPR050288">
    <property type="entry name" value="Cellulose_deg_GH3"/>
</dbReference>
<dbReference type="SUPFAM" id="SSF51445">
    <property type="entry name" value="(Trans)glycosidases"/>
    <property type="match status" value="1"/>
</dbReference>
<sequence>MAADQTKSSDDIDYLLSQLTDAEKVSLLSGADDWHTVGIERLGIGALKVTDGPAGARGQLMVDGPQSAFLPAPVLQAATWCRSDLKAVGRLLCREMKTKSAQILAAPTICCARNPLGGRNFEAFSEDPFLSGALAIEYVAGLQQTGEVVATAKHLVANEQETERFTVDSVIDEQTLREIYLRPFESLIKSSSPPGCVMTAYNLVNGQHMDEHAYILRDILRTEWKFDGLVMSDWGGTNSTVASVLAGCDLEMPGPPVQRGHKLLAALESNPSTEFQNAVGGSCRRLLTLAKKMNLLGLTASQVKDSRNRPERSATSKADLQSLREIVANGHVLLKNSAGTLPLSPSRLPGKKVAFVGPNAKSCTAGGGGSASMNPQYQSQPLQAFQEQVSQLKLDVEIHHAQGAYSSKWLPLASSHQWSANPTPDHASDMLRVDFYAGLDFSGPIIETQYRNNSSIDLTDSSPACLRESGKPYCFRVTTYVTPDTSGCHQFSLASVGNSRLIVDGQLLVDNYEWTEPGEAFYAFSSAEKCASVVMTQGKIYPIILEAATKESDTLMEDDAENTAHVWSKQASVRLGYLEELSDNMVSEAVELANACDYTVVVVGLSDEWESEGYDRRSLSLPGNQNELIETMLEHTVHPENVIVVNQSGSPVEMPWATRAHTILQSWYGGQEAGYALADVLLGLISPSGRLPVTWPKRYSDLPFEKSKESWPGVEGRVHYKERTGVGYRWYLRNGVEPQWWFGHGLSYTSFSTRVSQSRECADQSWEILAEVENTGSAGGRHVVQIYSWPCGDEHQKELRSFEKTEVLAPHARSEVRLQVKLRDMAYWREGRWTVAAGDYVLGIGESAGAVDIVAATLSVPITLTWDF</sequence>
<dbReference type="Pfam" id="PF01915">
    <property type="entry name" value="Glyco_hydro_3_C"/>
    <property type="match status" value="1"/>
</dbReference>
<keyword evidence="9 10" id="KW-0624">Polysaccharide degradation</keyword>
<evidence type="ECO:0000256" key="4">
    <source>
        <dbReference type="ARBA" id="ARBA00012744"/>
    </source>
</evidence>
<evidence type="ECO:0000256" key="10">
    <source>
        <dbReference type="RuleBase" id="RU361161"/>
    </source>
</evidence>
<evidence type="ECO:0000256" key="9">
    <source>
        <dbReference type="ARBA" id="ARBA00023326"/>
    </source>
</evidence>
<dbReference type="HOGENOM" id="CLU_004542_4_0_1"/>
<keyword evidence="6" id="KW-0325">Glycoprotein</keyword>
<dbReference type="InterPro" id="IPR017853">
    <property type="entry name" value="GH"/>
</dbReference>
<dbReference type="SMART" id="SM00758">
    <property type="entry name" value="PA14"/>
    <property type="match status" value="1"/>
</dbReference>
<gene>
    <name evidence="12" type="ORF">PV08_07072</name>
</gene>
<dbReference type="EMBL" id="KN847496">
    <property type="protein sequence ID" value="KIW14290.1"/>
    <property type="molecule type" value="Genomic_DNA"/>
</dbReference>
<comment type="catalytic activity">
    <reaction evidence="1 10">
        <text>Hydrolysis of terminal, non-reducing beta-D-glucosyl residues with release of beta-D-glucose.</text>
        <dbReference type="EC" id="3.2.1.21"/>
    </reaction>
</comment>
<dbReference type="STRING" id="91928.A0A0D2B6G8"/>
<dbReference type="InterPro" id="IPR011658">
    <property type="entry name" value="PA14_dom"/>
</dbReference>
<dbReference type="Pfam" id="PF14310">
    <property type="entry name" value="Fn3-like"/>
    <property type="match status" value="1"/>
</dbReference>
<evidence type="ECO:0000256" key="1">
    <source>
        <dbReference type="ARBA" id="ARBA00000448"/>
    </source>
</evidence>
<protein>
    <recommendedName>
        <fullName evidence="4 10">beta-glucosidase</fullName>
        <ecNumber evidence="4 10">3.2.1.21</ecNumber>
    </recommendedName>
</protein>
<evidence type="ECO:0000259" key="11">
    <source>
        <dbReference type="PROSITE" id="PS51820"/>
    </source>
</evidence>
<evidence type="ECO:0000256" key="3">
    <source>
        <dbReference type="ARBA" id="ARBA00005336"/>
    </source>
</evidence>
<dbReference type="PROSITE" id="PS51820">
    <property type="entry name" value="PA14"/>
    <property type="match status" value="1"/>
</dbReference>
<organism evidence="12 13">
    <name type="scientific">Exophiala spinifera</name>
    <dbReference type="NCBI Taxonomy" id="91928"/>
    <lineage>
        <taxon>Eukaryota</taxon>
        <taxon>Fungi</taxon>
        <taxon>Dikarya</taxon>
        <taxon>Ascomycota</taxon>
        <taxon>Pezizomycotina</taxon>
        <taxon>Eurotiomycetes</taxon>
        <taxon>Chaetothyriomycetidae</taxon>
        <taxon>Chaetothyriales</taxon>
        <taxon>Herpotrichiellaceae</taxon>
        <taxon>Exophiala</taxon>
    </lineage>
</organism>
<dbReference type="GO" id="GO:0008422">
    <property type="term" value="F:beta-glucosidase activity"/>
    <property type="evidence" value="ECO:0007669"/>
    <property type="project" value="UniProtKB-EC"/>
</dbReference>
<comment type="similarity">
    <text evidence="3 10">Belongs to the glycosyl hydrolase 3 family.</text>
</comment>
<dbReference type="Gene3D" id="3.40.50.1700">
    <property type="entry name" value="Glycoside hydrolase family 3 C-terminal domain"/>
    <property type="match status" value="1"/>
</dbReference>
<accession>A0A0D2B6G8</accession>
<dbReference type="InterPro" id="IPR001764">
    <property type="entry name" value="Glyco_hydro_3_N"/>
</dbReference>
<dbReference type="InterPro" id="IPR013783">
    <property type="entry name" value="Ig-like_fold"/>
</dbReference>
<dbReference type="InterPro" id="IPR026891">
    <property type="entry name" value="Fn3-like"/>
</dbReference>
<feature type="domain" description="PA14" evidence="11">
    <location>
        <begin position="426"/>
        <end position="594"/>
    </location>
</feature>
<keyword evidence="13" id="KW-1185">Reference proteome</keyword>
<dbReference type="PANTHER" id="PTHR42715:SF3">
    <property type="entry name" value="BETA-GLUCOSIDASE B-RELATED"/>
    <property type="match status" value="1"/>
</dbReference>
<evidence type="ECO:0000313" key="13">
    <source>
        <dbReference type="Proteomes" id="UP000053328"/>
    </source>
</evidence>
<dbReference type="Gene3D" id="2.60.40.10">
    <property type="entry name" value="Immunoglobulins"/>
    <property type="match status" value="1"/>
</dbReference>
<dbReference type="InterPro" id="IPR019800">
    <property type="entry name" value="Glyco_hydro_3_AS"/>
</dbReference>
<dbReference type="InterPro" id="IPR036881">
    <property type="entry name" value="Glyco_hydro_3_C_sf"/>
</dbReference>
<dbReference type="Gene3D" id="2.60.120.260">
    <property type="entry name" value="Galactose-binding domain-like"/>
    <property type="match status" value="1"/>
</dbReference>
<dbReference type="OrthoDB" id="47059at2759"/>
<dbReference type="PANTHER" id="PTHR42715">
    <property type="entry name" value="BETA-GLUCOSIDASE"/>
    <property type="match status" value="1"/>
</dbReference>
<dbReference type="PRINTS" id="PR00133">
    <property type="entry name" value="GLHYDRLASE3"/>
</dbReference>
<dbReference type="SMART" id="SM01217">
    <property type="entry name" value="Fn3_like"/>
    <property type="match status" value="1"/>
</dbReference>
<dbReference type="AlphaFoldDB" id="A0A0D2B6G8"/>
<dbReference type="RefSeq" id="XP_016234506.1">
    <property type="nucleotide sequence ID" value="XM_016381404.1"/>
</dbReference>
<dbReference type="GO" id="GO:0030245">
    <property type="term" value="P:cellulose catabolic process"/>
    <property type="evidence" value="ECO:0007669"/>
    <property type="project" value="UniProtKB-UniPathway"/>
</dbReference>
<comment type="pathway">
    <text evidence="2 10">Glycan metabolism; cellulose degradation.</text>
</comment>
<name>A0A0D2B6G8_9EURO</name>
<evidence type="ECO:0000313" key="12">
    <source>
        <dbReference type="EMBL" id="KIW14290.1"/>
    </source>
</evidence>
<dbReference type="InterPro" id="IPR037524">
    <property type="entry name" value="PA14/GLEYA"/>
</dbReference>
<dbReference type="UniPathway" id="UPA00696"/>
<evidence type="ECO:0000256" key="5">
    <source>
        <dbReference type="ARBA" id="ARBA00022801"/>
    </source>
</evidence>
<evidence type="ECO:0000256" key="2">
    <source>
        <dbReference type="ARBA" id="ARBA00004987"/>
    </source>
</evidence>
<dbReference type="PROSITE" id="PS00775">
    <property type="entry name" value="GLYCOSYL_HYDROL_F3"/>
    <property type="match status" value="1"/>
</dbReference>
<dbReference type="Pfam" id="PF07691">
    <property type="entry name" value="PA14"/>
    <property type="match status" value="1"/>
</dbReference>
<keyword evidence="5 10" id="KW-0378">Hydrolase</keyword>
<dbReference type="Proteomes" id="UP000053328">
    <property type="component" value="Unassembled WGS sequence"/>
</dbReference>
<evidence type="ECO:0000256" key="8">
    <source>
        <dbReference type="ARBA" id="ARBA00023295"/>
    </source>
</evidence>
<dbReference type="SUPFAM" id="SSF52279">
    <property type="entry name" value="Beta-D-glucan exohydrolase, C-terminal domain"/>
    <property type="match status" value="1"/>
</dbReference>
<dbReference type="InterPro" id="IPR002772">
    <property type="entry name" value="Glyco_hydro_3_C"/>
</dbReference>
<dbReference type="Gene3D" id="3.20.20.300">
    <property type="entry name" value="Glycoside hydrolase, family 3, N-terminal domain"/>
    <property type="match status" value="1"/>
</dbReference>
<dbReference type="VEuPathDB" id="FungiDB:PV08_07072"/>
<dbReference type="Pfam" id="PF00933">
    <property type="entry name" value="Glyco_hydro_3"/>
    <property type="match status" value="1"/>
</dbReference>
<evidence type="ECO:0000256" key="6">
    <source>
        <dbReference type="ARBA" id="ARBA00023180"/>
    </source>
</evidence>
<dbReference type="InterPro" id="IPR036962">
    <property type="entry name" value="Glyco_hydro_3_N_sf"/>
</dbReference>
<dbReference type="GeneID" id="27334155"/>
<keyword evidence="8 10" id="KW-0326">Glycosidase</keyword>
<evidence type="ECO:0000256" key="7">
    <source>
        <dbReference type="ARBA" id="ARBA00023277"/>
    </source>
</evidence>